<dbReference type="InterPro" id="IPR040836">
    <property type="entry name" value="SAVED"/>
</dbReference>
<sequence length="490" mass="55378">MGEQSASRLEGDRYQYLYGWYELLQLLDEKSPFECGYLEHPDAGAADDVTLHARQGSGVASLYVQVKWHVDHRNQYSLETVSVAPGGRGRSLLHKLFASWRKLRERGPAEVWLVSNWSAEESLGRYLRGRDCSLTQEFFTESRPGSFLEGSARWAARCEATLEELRAFFGDLRLRLGFPGIAELGKMVDERMARFSLRHGANPRAVALDGLREWVEVSGEAKRVRRESLMEFLRVRELFAPRDDGPAVSLWVHAWVRRKWEQSPTEELDWTAYFDRETRGLPDEHVWRETLIPELRAARQRLADRPEGALVDFRGKVPLSVALAVGFHFSEAAGFRFRSEQVTRGETFLWRSDVGASARRLSALEREGSPDAKVLLVVFQLTQDARVDLERFEAVHPGVHRAVLILEPEGGPGDGAVTSAGDAVAFAVQARELIRTARNRYRASSTHLLLYAPSTCCLFLGQRLNAVGPVVVHERTVDERYTPVFTLQTG</sequence>
<keyword evidence="3" id="KW-1185">Reference proteome</keyword>
<protein>
    <submittedName>
        <fullName evidence="2">SAVED domain-containing protein</fullName>
    </submittedName>
</protein>
<gene>
    <name evidence="2" type="ORF">JY572_27715</name>
</gene>
<dbReference type="EMBL" id="CP071091">
    <property type="protein sequence ID" value="QSQ12140.1"/>
    <property type="molecule type" value="Genomic_DNA"/>
</dbReference>
<evidence type="ECO:0000259" key="1">
    <source>
        <dbReference type="Pfam" id="PF18145"/>
    </source>
</evidence>
<dbReference type="Proteomes" id="UP000663090">
    <property type="component" value="Chromosome"/>
</dbReference>
<proteinExistence type="predicted"/>
<dbReference type="Pfam" id="PF18145">
    <property type="entry name" value="SAVED"/>
    <property type="match status" value="1"/>
</dbReference>
<evidence type="ECO:0000313" key="2">
    <source>
        <dbReference type="EMBL" id="QSQ12140.1"/>
    </source>
</evidence>
<dbReference type="NCBIfam" id="NF033611">
    <property type="entry name" value="SAVED"/>
    <property type="match status" value="1"/>
</dbReference>
<organism evidence="2 3">
    <name type="scientific">Myxococcus landrumensis</name>
    <dbReference type="NCBI Taxonomy" id="2813577"/>
    <lineage>
        <taxon>Bacteria</taxon>
        <taxon>Pseudomonadati</taxon>
        <taxon>Myxococcota</taxon>
        <taxon>Myxococcia</taxon>
        <taxon>Myxococcales</taxon>
        <taxon>Cystobacterineae</taxon>
        <taxon>Myxococcaceae</taxon>
        <taxon>Myxococcus</taxon>
    </lineage>
</organism>
<feature type="domain" description="SMODS-associated and fused to various effectors" evidence="1">
    <location>
        <begin position="297"/>
        <end position="487"/>
    </location>
</feature>
<evidence type="ECO:0000313" key="3">
    <source>
        <dbReference type="Proteomes" id="UP000663090"/>
    </source>
</evidence>
<dbReference type="RefSeq" id="WP_206713871.1">
    <property type="nucleotide sequence ID" value="NZ_CP071091.1"/>
</dbReference>
<name>A0ABX7N0B6_9BACT</name>
<reference evidence="2 3" key="1">
    <citation type="submission" date="2021-02" db="EMBL/GenBank/DDBJ databases">
        <title>De Novo genome assembly of isolated myxobacteria.</title>
        <authorList>
            <person name="Stevens D.C."/>
        </authorList>
    </citation>
    <scope>NUCLEOTIDE SEQUENCE [LARGE SCALE GENOMIC DNA]</scope>
    <source>
        <strain evidence="2 3">SCHIC003</strain>
    </source>
</reference>
<accession>A0ABX7N0B6</accession>